<name>A0ABV7EM00_9GAMM</name>
<dbReference type="EMBL" id="JBHRSS010000001">
    <property type="protein sequence ID" value="MFC3102702.1"/>
    <property type="molecule type" value="Genomic_DNA"/>
</dbReference>
<evidence type="ECO:0000259" key="2">
    <source>
        <dbReference type="Pfam" id="PF07589"/>
    </source>
</evidence>
<gene>
    <name evidence="3" type="ORF">ACFOSU_02220</name>
</gene>
<evidence type="ECO:0000313" key="4">
    <source>
        <dbReference type="Proteomes" id="UP001595462"/>
    </source>
</evidence>
<dbReference type="NCBIfam" id="TIGR02595">
    <property type="entry name" value="PEP_CTERM"/>
    <property type="match status" value="1"/>
</dbReference>
<dbReference type="Proteomes" id="UP001595462">
    <property type="component" value="Unassembled WGS sequence"/>
</dbReference>
<dbReference type="InterPro" id="IPR013424">
    <property type="entry name" value="Ice-binding_C"/>
</dbReference>
<feature type="chain" id="PRO_5047341811" evidence="1">
    <location>
        <begin position="19"/>
        <end position="227"/>
    </location>
</feature>
<organism evidence="3 4">
    <name type="scientific">Salinisphaera aquimarina</name>
    <dbReference type="NCBI Taxonomy" id="2094031"/>
    <lineage>
        <taxon>Bacteria</taxon>
        <taxon>Pseudomonadati</taxon>
        <taxon>Pseudomonadota</taxon>
        <taxon>Gammaproteobacteria</taxon>
        <taxon>Salinisphaerales</taxon>
        <taxon>Salinisphaeraceae</taxon>
        <taxon>Salinisphaera</taxon>
    </lineage>
</organism>
<dbReference type="RefSeq" id="WP_380686020.1">
    <property type="nucleotide sequence ID" value="NZ_JBHRSS010000001.1"/>
</dbReference>
<protein>
    <submittedName>
        <fullName evidence="3">PEP-CTERM sorting domain-containing protein</fullName>
    </submittedName>
</protein>
<evidence type="ECO:0000313" key="3">
    <source>
        <dbReference type="EMBL" id="MFC3102702.1"/>
    </source>
</evidence>
<dbReference type="Pfam" id="PF07589">
    <property type="entry name" value="PEP-CTERM"/>
    <property type="match status" value="1"/>
</dbReference>
<sequence>MLKSFLAATTIVAGFAFAGSASATQIDFFNDAGADVNFGSQSTFDGLRVRAFGYNAPFAQTNNFRERDVFQYNGDGRFAGNSAKYGVGVSVDANMRNTLDRNEFLSVDFARYARDNAGFFDNNILFTIGSLDAGDIVDFYIGQPNHENSVLFGSLTGTAGDMGLGSFLIAGSEFMLPNGGFGNLYLVGNNGGVTLQSIKDVPEPGSLALFALGLFGLGYVVRKRNIG</sequence>
<reference evidence="4" key="1">
    <citation type="journal article" date="2019" name="Int. J. Syst. Evol. Microbiol.">
        <title>The Global Catalogue of Microorganisms (GCM) 10K type strain sequencing project: providing services to taxonomists for standard genome sequencing and annotation.</title>
        <authorList>
            <consortium name="The Broad Institute Genomics Platform"/>
            <consortium name="The Broad Institute Genome Sequencing Center for Infectious Disease"/>
            <person name="Wu L."/>
            <person name="Ma J."/>
        </authorList>
    </citation>
    <scope>NUCLEOTIDE SEQUENCE [LARGE SCALE GENOMIC DNA]</scope>
    <source>
        <strain evidence="4">KCTC 52640</strain>
    </source>
</reference>
<accession>A0ABV7EM00</accession>
<proteinExistence type="predicted"/>
<keyword evidence="4" id="KW-1185">Reference proteome</keyword>
<keyword evidence="1" id="KW-0732">Signal</keyword>
<comment type="caution">
    <text evidence="3">The sequence shown here is derived from an EMBL/GenBank/DDBJ whole genome shotgun (WGS) entry which is preliminary data.</text>
</comment>
<feature type="domain" description="Ice-binding protein C-terminal" evidence="2">
    <location>
        <begin position="200"/>
        <end position="223"/>
    </location>
</feature>
<evidence type="ECO:0000256" key="1">
    <source>
        <dbReference type="SAM" id="SignalP"/>
    </source>
</evidence>
<feature type="signal peptide" evidence="1">
    <location>
        <begin position="1"/>
        <end position="18"/>
    </location>
</feature>